<comment type="caution">
    <text evidence="4">The sequence shown here is derived from an EMBL/GenBank/DDBJ whole genome shotgun (WGS) entry which is preliminary data.</text>
</comment>
<evidence type="ECO:0000313" key="5">
    <source>
        <dbReference type="Proteomes" id="UP001203004"/>
    </source>
</evidence>
<name>A0ABT0MBZ1_9BACL</name>
<dbReference type="RefSeq" id="WP_249100662.1">
    <property type="nucleotide sequence ID" value="NZ_JAMAST010000007.1"/>
</dbReference>
<keyword evidence="2" id="KW-0804">Transcription</keyword>
<evidence type="ECO:0000256" key="1">
    <source>
        <dbReference type="ARBA" id="ARBA00023015"/>
    </source>
</evidence>
<evidence type="ECO:0000313" key="4">
    <source>
        <dbReference type="EMBL" id="MCL1631855.1"/>
    </source>
</evidence>
<dbReference type="Proteomes" id="UP001203004">
    <property type="component" value="Unassembled WGS sequence"/>
</dbReference>
<keyword evidence="1" id="KW-0805">Transcription regulation</keyword>
<organism evidence="4 5">
    <name type="scientific">Sporolactobacillus mangiferae</name>
    <dbReference type="NCBI Taxonomy" id="2940498"/>
    <lineage>
        <taxon>Bacteria</taxon>
        <taxon>Bacillati</taxon>
        <taxon>Bacillota</taxon>
        <taxon>Bacilli</taxon>
        <taxon>Bacillales</taxon>
        <taxon>Sporolactobacillaceae</taxon>
        <taxon>Sporolactobacillus</taxon>
    </lineage>
</organism>
<protein>
    <submittedName>
        <fullName evidence="4">Helix-turn-helix domain-containing protein</fullName>
    </submittedName>
</protein>
<gene>
    <name evidence="4" type="ORF">M3N64_07810</name>
</gene>
<dbReference type="InterPro" id="IPR016032">
    <property type="entry name" value="Sig_transdc_resp-reg_C-effctor"/>
</dbReference>
<dbReference type="Pfam" id="PF14493">
    <property type="entry name" value="HTH_40"/>
    <property type="match status" value="1"/>
</dbReference>
<dbReference type="PIRSF" id="PIRSF021350">
    <property type="entry name" value="UCP021350"/>
    <property type="match status" value="1"/>
</dbReference>
<keyword evidence="5" id="KW-1185">Reference proteome</keyword>
<feature type="domain" description="Helicase Helix-turn-helix" evidence="3">
    <location>
        <begin position="255"/>
        <end position="343"/>
    </location>
</feature>
<sequence length="353" mass="40603">MYSERLFLFIIWQFDGERTVSGIYHLLKGKKTSQSIQDSYLYHLHMLYHSCEDVDRQEIWTLIRQIHANGWIRPIDANGTRFVLSTSGNEKLQQMNAQLLLPDALYMTNDLMHEGQFWLRLQLLIQTVSALNDQQSSFLPITKQSSVTEYVRHVLLSSHLNRAQLKKRLYQEMYCLLAGIPVAEANCLAAQLSGARMSGLTLKQIANETEKDLFECRILFKSALRRMMNRVSEHEQDFPIIRSLWTSSENGLSSTAHETLELLRSGLSIQEAAVHRKLAPGTIEDHLVEIVLKNQTFDLSDFMDHALEQSILDCAREANTKKLKEIKRRLHDKASYLQIRLVLAKHAGEVVVL</sequence>
<dbReference type="SUPFAM" id="SSF46894">
    <property type="entry name" value="C-terminal effector domain of the bipartite response regulators"/>
    <property type="match status" value="1"/>
</dbReference>
<proteinExistence type="predicted"/>
<evidence type="ECO:0000256" key="2">
    <source>
        <dbReference type="ARBA" id="ARBA00023163"/>
    </source>
</evidence>
<accession>A0ABT0MBZ1</accession>
<reference evidence="4 5" key="1">
    <citation type="submission" date="2022-05" db="EMBL/GenBank/DDBJ databases">
        <title>Sporolactobacillus sp nov CPB3-1, isolated from tree bark (Mangifera indica L.).</title>
        <authorList>
            <person name="Phuengjayaem S."/>
            <person name="Tanasupawat S."/>
        </authorList>
    </citation>
    <scope>NUCLEOTIDE SEQUENCE [LARGE SCALE GENOMIC DNA]</scope>
    <source>
        <strain evidence="4 5">CPB3-1</strain>
    </source>
</reference>
<dbReference type="InterPro" id="IPR029491">
    <property type="entry name" value="Helicase_HTH"/>
</dbReference>
<evidence type="ECO:0000259" key="3">
    <source>
        <dbReference type="Pfam" id="PF14493"/>
    </source>
</evidence>
<dbReference type="Gene3D" id="1.10.10.1390">
    <property type="entry name" value="ATP-dependent DNA helicase RecQ"/>
    <property type="match status" value="1"/>
</dbReference>
<dbReference type="EMBL" id="JAMAST010000007">
    <property type="protein sequence ID" value="MCL1631855.1"/>
    <property type="molecule type" value="Genomic_DNA"/>
</dbReference>
<dbReference type="InterPro" id="IPR008308">
    <property type="entry name" value="YpbB-like"/>
</dbReference>